<protein>
    <submittedName>
        <fullName evidence="3">Uncharacterized protein LOC106162401</fullName>
    </submittedName>
</protein>
<proteinExistence type="predicted"/>
<dbReference type="KEGG" id="lak:106162401"/>
<dbReference type="Proteomes" id="UP000085678">
    <property type="component" value="Unplaced"/>
</dbReference>
<feature type="transmembrane region" description="Helical" evidence="1">
    <location>
        <begin position="95"/>
        <end position="114"/>
    </location>
</feature>
<evidence type="ECO:0000313" key="3">
    <source>
        <dbReference type="RefSeq" id="XP_013395149.1"/>
    </source>
</evidence>
<evidence type="ECO:0000313" key="2">
    <source>
        <dbReference type="Proteomes" id="UP000085678"/>
    </source>
</evidence>
<evidence type="ECO:0000256" key="1">
    <source>
        <dbReference type="SAM" id="Phobius"/>
    </source>
</evidence>
<keyword evidence="1" id="KW-0812">Transmembrane</keyword>
<accession>A0A1S3ICJ4</accession>
<dbReference type="GeneID" id="106162401"/>
<dbReference type="AlphaFoldDB" id="A0A1S3ICJ4"/>
<dbReference type="RefSeq" id="XP_013395149.1">
    <property type="nucleotide sequence ID" value="XM_013539695.1"/>
</dbReference>
<reference evidence="3" key="1">
    <citation type="submission" date="2025-08" db="UniProtKB">
        <authorList>
            <consortium name="RefSeq"/>
        </authorList>
    </citation>
    <scope>IDENTIFICATION</scope>
    <source>
        <tissue evidence="3">Gonads</tissue>
    </source>
</reference>
<keyword evidence="1" id="KW-0472">Membrane</keyword>
<feature type="transmembrane region" description="Helical" evidence="1">
    <location>
        <begin position="134"/>
        <end position="154"/>
    </location>
</feature>
<dbReference type="InParanoid" id="A0A1S3ICJ4"/>
<keyword evidence="1" id="KW-1133">Transmembrane helix</keyword>
<organism evidence="2 3">
    <name type="scientific">Lingula anatina</name>
    <name type="common">Brachiopod</name>
    <name type="synonym">Lingula unguis</name>
    <dbReference type="NCBI Taxonomy" id="7574"/>
    <lineage>
        <taxon>Eukaryota</taxon>
        <taxon>Metazoa</taxon>
        <taxon>Spiralia</taxon>
        <taxon>Lophotrochozoa</taxon>
        <taxon>Brachiopoda</taxon>
        <taxon>Linguliformea</taxon>
        <taxon>Lingulata</taxon>
        <taxon>Lingulida</taxon>
        <taxon>Linguloidea</taxon>
        <taxon>Lingulidae</taxon>
        <taxon>Lingula</taxon>
    </lineage>
</organism>
<name>A0A1S3ICJ4_LINAN</name>
<keyword evidence="2" id="KW-1185">Reference proteome</keyword>
<sequence>MSAARRQIPGVYGWDNNGLESDNHGHFGREQDIEMRNTGQSDVITEPPSADKPVIEGKPGTRKWYANIHRFNAEHLRQKKEKKKSERKPKTKKRLCWDVFVRILSIGFTVWDLYADWSFYVEPKSDECKSSEDAWLGLTILASVLACLQLLHFINDTVIDIRQIRSNSMDVKGIFGKFRLKKPFEILTLFLSKIPQGILPLVFHCFCSGEPDGVDTIKLLTKLAKSSAVTDFFSVFVRSLETDAGIWFNCNPCCRKPYYKIENSGCYRMVTIRKTGEVVFCQCCYICCLYEMIPNHGCYCSTCFVKCEDRCTCERDWCKRTAPTDWNWWETLVSWINRFLYLGSLAIVTLRVLVDLSSFTCSK</sequence>
<gene>
    <name evidence="3" type="primary">LOC106162401</name>
</gene>